<dbReference type="Proteomes" id="UP000356253">
    <property type="component" value="Unassembled WGS sequence"/>
</dbReference>
<proteinExistence type="predicted"/>
<keyword evidence="2" id="KW-1185">Reference proteome</keyword>
<organism evidence="1 2">
    <name type="scientific">Mesonia oceanica</name>
    <dbReference type="NCBI Taxonomy" id="2687242"/>
    <lineage>
        <taxon>Bacteria</taxon>
        <taxon>Pseudomonadati</taxon>
        <taxon>Bacteroidota</taxon>
        <taxon>Flavobacteriia</taxon>
        <taxon>Flavobacteriales</taxon>
        <taxon>Flavobacteriaceae</taxon>
        <taxon>Mesonia</taxon>
    </lineage>
</organism>
<dbReference type="EMBL" id="CABVMM010000009">
    <property type="protein sequence ID" value="VVV01244.1"/>
    <property type="molecule type" value="Genomic_DNA"/>
</dbReference>
<comment type="caution">
    <text evidence="1">The sequence shown here is derived from an EMBL/GenBank/DDBJ whole genome shotgun (WGS) entry which is preliminary data.</text>
</comment>
<reference evidence="1" key="1">
    <citation type="submission" date="2019-09" db="EMBL/GenBank/DDBJ databases">
        <authorList>
            <person name="Rodrigo-Torres L."/>
            <person name="Arahal R. D."/>
            <person name="Lucena T."/>
        </authorList>
    </citation>
    <scope>NUCLEOTIDE SEQUENCE</scope>
    <source>
        <strain evidence="1">ISS653</strain>
    </source>
</reference>
<evidence type="ECO:0000313" key="1">
    <source>
        <dbReference type="EMBL" id="VVV01244.1"/>
    </source>
</evidence>
<name>A0AC61Y9Q4_9FLAO</name>
<sequence>MRYLSALYLFLFIFSSCGSTSEMSDHEVANISPNSNTISYLALGDSYTIGESVAESERWPVQLADKFRNDGFSIENPKIIARTGWRTDELLEAMNEELGTKKYDLVSVLIGVNNQYQNRDIEQFQQEFKVILQKAIAQCKTGKKGVFVVSIPDYGVTPFAQHSNTKEISNEIAIYNEVCKNISANVGVKYVYITDISKEAEFNSGLIAGDGLHPSGEMYRRWVEKIYSEVRELLNK</sequence>
<evidence type="ECO:0000313" key="2">
    <source>
        <dbReference type="Proteomes" id="UP000356253"/>
    </source>
</evidence>
<gene>
    <name evidence="1" type="ORF">FVB9532_02529</name>
</gene>
<protein>
    <submittedName>
        <fullName evidence="1">Uncharacterized protein</fullName>
    </submittedName>
</protein>
<accession>A0AC61Y9Q4</accession>